<keyword evidence="1" id="KW-0001">2Fe-2S</keyword>
<organism evidence="7 8">
    <name type="scientific">Beutenbergia cavernae (strain ATCC BAA-8 / DSM 12333 / CCUG 43141 / JCM 11478 / NBRC 16432 / NCIMB 13614 / HKI 0122)</name>
    <dbReference type="NCBI Taxonomy" id="471853"/>
    <lineage>
        <taxon>Bacteria</taxon>
        <taxon>Bacillati</taxon>
        <taxon>Actinomycetota</taxon>
        <taxon>Actinomycetes</taxon>
        <taxon>Micrococcales</taxon>
        <taxon>Beutenbergiaceae</taxon>
        <taxon>Beutenbergia</taxon>
    </lineage>
</organism>
<evidence type="ECO:0000256" key="2">
    <source>
        <dbReference type="ARBA" id="ARBA00022723"/>
    </source>
</evidence>
<dbReference type="PANTHER" id="PTHR44379">
    <property type="entry name" value="OXIDOREDUCTASE WITH IRON-SULFUR SUBUNIT"/>
    <property type="match status" value="1"/>
</dbReference>
<dbReference type="SUPFAM" id="SSF54292">
    <property type="entry name" value="2Fe-2S ferredoxin-like"/>
    <property type="match status" value="1"/>
</dbReference>
<dbReference type="InterPro" id="IPR001041">
    <property type="entry name" value="2Fe-2S_ferredoxin-type"/>
</dbReference>
<dbReference type="InterPro" id="IPR036010">
    <property type="entry name" value="2Fe-2S_ferredoxin-like_sf"/>
</dbReference>
<evidence type="ECO:0000259" key="6">
    <source>
        <dbReference type="PROSITE" id="PS51085"/>
    </source>
</evidence>
<keyword evidence="5" id="KW-0411">Iron-sulfur</keyword>
<dbReference type="Pfam" id="PF01799">
    <property type="entry name" value="Fer2_2"/>
    <property type="match status" value="1"/>
</dbReference>
<evidence type="ECO:0000256" key="3">
    <source>
        <dbReference type="ARBA" id="ARBA00023002"/>
    </source>
</evidence>
<dbReference type="eggNOG" id="COG2080">
    <property type="taxonomic scope" value="Bacteria"/>
</dbReference>
<sequence length="162" mass="16906">MRVNGTDVGDVPEEQHGLRLLDYLRDVSGLTGAKEGCGMGECGSCTVVVDGRALTSCLVLVGQVLDADVRTVEGLEAAGHAALQEAFVARQAVQCGYCIPGVLNSCSALLDREADPDDDAIRRALDGNLCRCTGYNRFYDAVHDAACARRTAPAGADAGESS</sequence>
<evidence type="ECO:0000256" key="4">
    <source>
        <dbReference type="ARBA" id="ARBA00023004"/>
    </source>
</evidence>
<dbReference type="GO" id="GO:0046872">
    <property type="term" value="F:metal ion binding"/>
    <property type="evidence" value="ECO:0007669"/>
    <property type="project" value="UniProtKB-KW"/>
</dbReference>
<evidence type="ECO:0000256" key="1">
    <source>
        <dbReference type="ARBA" id="ARBA00022714"/>
    </source>
</evidence>
<dbReference type="PROSITE" id="PS00197">
    <property type="entry name" value="2FE2S_FER_1"/>
    <property type="match status" value="1"/>
</dbReference>
<dbReference type="STRING" id="471853.Bcav_1675"/>
<dbReference type="AlphaFoldDB" id="C5C418"/>
<dbReference type="GO" id="GO:0016491">
    <property type="term" value="F:oxidoreductase activity"/>
    <property type="evidence" value="ECO:0007669"/>
    <property type="project" value="UniProtKB-KW"/>
</dbReference>
<dbReference type="Gene3D" id="1.10.150.120">
    <property type="entry name" value="[2Fe-2S]-binding domain"/>
    <property type="match status" value="1"/>
</dbReference>
<dbReference type="PROSITE" id="PS51085">
    <property type="entry name" value="2FE2S_FER_2"/>
    <property type="match status" value="1"/>
</dbReference>
<dbReference type="InterPro" id="IPR012675">
    <property type="entry name" value="Beta-grasp_dom_sf"/>
</dbReference>
<dbReference type="GO" id="GO:0051537">
    <property type="term" value="F:2 iron, 2 sulfur cluster binding"/>
    <property type="evidence" value="ECO:0007669"/>
    <property type="project" value="UniProtKB-KW"/>
</dbReference>
<feature type="domain" description="2Fe-2S ferredoxin-type" evidence="6">
    <location>
        <begin position="1"/>
        <end position="75"/>
    </location>
</feature>
<dbReference type="InterPro" id="IPR051452">
    <property type="entry name" value="Diverse_Oxidoreductases"/>
</dbReference>
<keyword evidence="8" id="KW-1185">Reference proteome</keyword>
<dbReference type="Gene3D" id="3.10.20.30">
    <property type="match status" value="1"/>
</dbReference>
<dbReference type="HOGENOM" id="CLU_052511_3_0_11"/>
<keyword evidence="4" id="KW-0408">Iron</keyword>
<dbReference type="KEGG" id="bcv:Bcav_1675"/>
<dbReference type="Proteomes" id="UP000007962">
    <property type="component" value="Chromosome"/>
</dbReference>
<dbReference type="SUPFAM" id="SSF47741">
    <property type="entry name" value="CO dehydrogenase ISP C-domain like"/>
    <property type="match status" value="1"/>
</dbReference>
<dbReference type="PANTHER" id="PTHR44379:SF8">
    <property type="entry name" value="XANTHINE DEHYDROGENASE IRON-SULFUR-BINDING SUBUNIT XDHC-RELATED"/>
    <property type="match status" value="1"/>
</dbReference>
<gene>
    <name evidence="7" type="ordered locus">Bcav_1675</name>
</gene>
<keyword evidence="2" id="KW-0479">Metal-binding</keyword>
<proteinExistence type="predicted"/>
<protein>
    <submittedName>
        <fullName evidence="7">(2Fe-2S)-binding domain protein</fullName>
    </submittedName>
</protein>
<evidence type="ECO:0000313" key="8">
    <source>
        <dbReference type="Proteomes" id="UP000007962"/>
    </source>
</evidence>
<dbReference type="InterPro" id="IPR036884">
    <property type="entry name" value="2Fe-2S-bd_dom_sf"/>
</dbReference>
<dbReference type="Pfam" id="PF00111">
    <property type="entry name" value="Fer2"/>
    <property type="match status" value="1"/>
</dbReference>
<keyword evidence="3" id="KW-0560">Oxidoreductase</keyword>
<name>C5C418_BEUC1</name>
<reference evidence="7 8" key="1">
    <citation type="journal article" date="2009" name="Stand. Genomic Sci.">
        <title>Complete genome sequence of Beutenbergia cavernae type strain (HKI 0122).</title>
        <authorList>
            <person name="Land M."/>
            <person name="Pukall R."/>
            <person name="Abt B."/>
            <person name="Goker M."/>
            <person name="Rohde M."/>
            <person name="Glavina Del Rio T."/>
            <person name="Tice H."/>
            <person name="Copeland A."/>
            <person name="Cheng J.F."/>
            <person name="Lucas S."/>
            <person name="Chen F."/>
            <person name="Nolan M."/>
            <person name="Bruce D."/>
            <person name="Goodwin L."/>
            <person name="Pitluck S."/>
            <person name="Ivanova N."/>
            <person name="Mavromatis K."/>
            <person name="Ovchinnikova G."/>
            <person name="Pati A."/>
            <person name="Chen A."/>
            <person name="Palaniappan K."/>
            <person name="Hauser L."/>
            <person name="Chang Y.J."/>
            <person name="Jefferies C.C."/>
            <person name="Saunders E."/>
            <person name="Brettin T."/>
            <person name="Detter J.C."/>
            <person name="Han C."/>
            <person name="Chain P."/>
            <person name="Bristow J."/>
            <person name="Eisen J.A."/>
            <person name="Markowitz V."/>
            <person name="Hugenholtz P."/>
            <person name="Kyrpides N.C."/>
            <person name="Klenk H.P."/>
            <person name="Lapidus A."/>
        </authorList>
    </citation>
    <scope>NUCLEOTIDE SEQUENCE [LARGE SCALE GENOMIC DNA]</scope>
    <source>
        <strain evidence="8">ATCC BAA-8 / DSM 12333 / NBRC 16432</strain>
    </source>
</reference>
<accession>C5C418</accession>
<dbReference type="InterPro" id="IPR002888">
    <property type="entry name" value="2Fe-2S-bd"/>
</dbReference>
<evidence type="ECO:0000313" key="7">
    <source>
        <dbReference type="EMBL" id="ACQ79931.1"/>
    </source>
</evidence>
<evidence type="ECO:0000256" key="5">
    <source>
        <dbReference type="ARBA" id="ARBA00023014"/>
    </source>
</evidence>
<dbReference type="InterPro" id="IPR006058">
    <property type="entry name" value="2Fe2S_fd_BS"/>
</dbReference>
<dbReference type="EMBL" id="CP001618">
    <property type="protein sequence ID" value="ACQ79931.1"/>
    <property type="molecule type" value="Genomic_DNA"/>
</dbReference>